<dbReference type="PANTHER" id="PTHR48059:SF30">
    <property type="entry name" value="OS06G0587000 PROTEIN"/>
    <property type="match status" value="1"/>
</dbReference>
<dbReference type="PANTHER" id="PTHR48059">
    <property type="entry name" value="POLYGALACTURONASE INHIBITOR 1"/>
    <property type="match status" value="1"/>
</dbReference>
<evidence type="ECO:0000313" key="3">
    <source>
        <dbReference type="EMBL" id="KAI7744263.1"/>
    </source>
</evidence>
<dbReference type="Proteomes" id="UP001206925">
    <property type="component" value="Unassembled WGS sequence"/>
</dbReference>
<feature type="non-terminal residue" evidence="3">
    <location>
        <position position="1"/>
    </location>
</feature>
<dbReference type="SUPFAM" id="SSF52058">
    <property type="entry name" value="L domain-like"/>
    <property type="match status" value="1"/>
</dbReference>
<name>A0AAD5CLV8_AMBAR</name>
<reference evidence="3" key="1">
    <citation type="submission" date="2022-06" db="EMBL/GenBank/DDBJ databases">
        <title>Uncovering the hologenomic basis of an extraordinary plant invasion.</title>
        <authorList>
            <person name="Bieker V.C."/>
            <person name="Martin M.D."/>
            <person name="Gilbert T."/>
            <person name="Hodgins K."/>
            <person name="Battlay P."/>
            <person name="Petersen B."/>
            <person name="Wilson J."/>
        </authorList>
    </citation>
    <scope>NUCLEOTIDE SEQUENCE</scope>
    <source>
        <strain evidence="3">AA19_3_7</strain>
        <tissue evidence="3">Leaf</tissue>
    </source>
</reference>
<protein>
    <submittedName>
        <fullName evidence="3">Uncharacterized protein</fullName>
    </submittedName>
</protein>
<dbReference type="AlphaFoldDB" id="A0AAD5CLV8"/>
<dbReference type="EMBL" id="JAMZMK010007553">
    <property type="protein sequence ID" value="KAI7744263.1"/>
    <property type="molecule type" value="Genomic_DNA"/>
</dbReference>
<proteinExistence type="predicted"/>
<gene>
    <name evidence="3" type="ORF">M8C21_018098</name>
</gene>
<keyword evidence="4" id="KW-1185">Reference proteome</keyword>
<sequence length="96" mass="10551">NLKGLSLTGTLPKEIAGLTALKEFRLSMNKLTGHIPDLTPLKSLEILHLDDNEFDGPFPDALGALPNLRELLLNKNRLSGGPPQNLKERKGMILRT</sequence>
<accession>A0AAD5CLV8</accession>
<evidence type="ECO:0000256" key="2">
    <source>
        <dbReference type="SAM" id="MobiDB-lite"/>
    </source>
</evidence>
<dbReference type="InterPro" id="IPR001611">
    <property type="entry name" value="Leu-rich_rpt"/>
</dbReference>
<dbReference type="InterPro" id="IPR032675">
    <property type="entry name" value="LRR_dom_sf"/>
</dbReference>
<dbReference type="Gene3D" id="3.80.10.10">
    <property type="entry name" value="Ribonuclease Inhibitor"/>
    <property type="match status" value="1"/>
</dbReference>
<organism evidence="3 4">
    <name type="scientific">Ambrosia artemisiifolia</name>
    <name type="common">Common ragweed</name>
    <dbReference type="NCBI Taxonomy" id="4212"/>
    <lineage>
        <taxon>Eukaryota</taxon>
        <taxon>Viridiplantae</taxon>
        <taxon>Streptophyta</taxon>
        <taxon>Embryophyta</taxon>
        <taxon>Tracheophyta</taxon>
        <taxon>Spermatophyta</taxon>
        <taxon>Magnoliopsida</taxon>
        <taxon>eudicotyledons</taxon>
        <taxon>Gunneridae</taxon>
        <taxon>Pentapetalae</taxon>
        <taxon>asterids</taxon>
        <taxon>campanulids</taxon>
        <taxon>Asterales</taxon>
        <taxon>Asteraceae</taxon>
        <taxon>Asteroideae</taxon>
        <taxon>Heliantheae alliance</taxon>
        <taxon>Heliantheae</taxon>
        <taxon>Ambrosia</taxon>
    </lineage>
</organism>
<comment type="caution">
    <text evidence="3">The sequence shown here is derived from an EMBL/GenBank/DDBJ whole genome shotgun (WGS) entry which is preliminary data.</text>
</comment>
<comment type="subcellular location">
    <subcellularLocation>
        <location evidence="1">Cell envelope</location>
    </subcellularLocation>
</comment>
<evidence type="ECO:0000313" key="4">
    <source>
        <dbReference type="Proteomes" id="UP001206925"/>
    </source>
</evidence>
<dbReference type="InterPro" id="IPR051848">
    <property type="entry name" value="PGIP"/>
</dbReference>
<feature type="region of interest" description="Disordered" evidence="2">
    <location>
        <begin position="75"/>
        <end position="96"/>
    </location>
</feature>
<feature type="compositionally biased region" description="Basic and acidic residues" evidence="2">
    <location>
        <begin position="86"/>
        <end position="96"/>
    </location>
</feature>
<evidence type="ECO:0000256" key="1">
    <source>
        <dbReference type="ARBA" id="ARBA00004196"/>
    </source>
</evidence>
<dbReference type="Pfam" id="PF00560">
    <property type="entry name" value="LRR_1"/>
    <property type="match status" value="3"/>
</dbReference>